<feature type="transmembrane region" description="Helical" evidence="9">
    <location>
        <begin position="48"/>
        <end position="74"/>
    </location>
</feature>
<gene>
    <name evidence="9" type="primary">lspA</name>
    <name evidence="12" type="ORF">Airi02_006230</name>
</gene>
<dbReference type="PRINTS" id="PR00781">
    <property type="entry name" value="LIPOSIGPTASE"/>
</dbReference>
<keyword evidence="4 9" id="KW-0812">Transmembrane</keyword>
<evidence type="ECO:0000256" key="8">
    <source>
        <dbReference type="ARBA" id="ARBA00023136"/>
    </source>
</evidence>
<evidence type="ECO:0000256" key="4">
    <source>
        <dbReference type="ARBA" id="ARBA00022692"/>
    </source>
</evidence>
<keyword evidence="3 9" id="KW-0645">Protease</keyword>
<dbReference type="Pfam" id="PF01252">
    <property type="entry name" value="Peptidase_A8"/>
    <property type="match status" value="1"/>
</dbReference>
<organism evidence="12 13">
    <name type="scientific">Actinoallomurus iriomotensis</name>
    <dbReference type="NCBI Taxonomy" id="478107"/>
    <lineage>
        <taxon>Bacteria</taxon>
        <taxon>Bacillati</taxon>
        <taxon>Actinomycetota</taxon>
        <taxon>Actinomycetes</taxon>
        <taxon>Streptosporangiales</taxon>
        <taxon>Thermomonosporaceae</taxon>
        <taxon>Actinoallomurus</taxon>
    </lineage>
</organism>
<keyword evidence="5 9" id="KW-0064">Aspartyl protease</keyword>
<dbReference type="Proteomes" id="UP001165074">
    <property type="component" value="Unassembled WGS sequence"/>
</dbReference>
<evidence type="ECO:0000256" key="9">
    <source>
        <dbReference type="HAMAP-Rule" id="MF_00161"/>
    </source>
</evidence>
<dbReference type="NCBIfam" id="TIGR00077">
    <property type="entry name" value="lspA"/>
    <property type="match status" value="1"/>
</dbReference>
<name>A0A9W6RYX4_9ACTN</name>
<comment type="subcellular location">
    <subcellularLocation>
        <location evidence="9">Cell membrane</location>
        <topology evidence="9">Multi-pass membrane protein</topology>
    </subcellularLocation>
</comment>
<dbReference type="EC" id="3.4.23.36" evidence="9"/>
<keyword evidence="13" id="KW-1185">Reference proteome</keyword>
<comment type="function">
    <text evidence="9">This protein specifically catalyzes the removal of signal peptides from prolipoproteins.</text>
</comment>
<evidence type="ECO:0000256" key="1">
    <source>
        <dbReference type="ARBA" id="ARBA00006139"/>
    </source>
</evidence>
<evidence type="ECO:0000256" key="7">
    <source>
        <dbReference type="ARBA" id="ARBA00022989"/>
    </source>
</evidence>
<feature type="transmembrane region" description="Helical" evidence="9">
    <location>
        <begin position="119"/>
        <end position="142"/>
    </location>
</feature>
<dbReference type="PANTHER" id="PTHR33695:SF1">
    <property type="entry name" value="LIPOPROTEIN SIGNAL PEPTIDASE"/>
    <property type="match status" value="1"/>
</dbReference>
<evidence type="ECO:0000256" key="10">
    <source>
        <dbReference type="RuleBase" id="RU004181"/>
    </source>
</evidence>
<evidence type="ECO:0000256" key="6">
    <source>
        <dbReference type="ARBA" id="ARBA00022801"/>
    </source>
</evidence>
<evidence type="ECO:0000256" key="11">
    <source>
        <dbReference type="SAM" id="MobiDB-lite"/>
    </source>
</evidence>
<keyword evidence="2 9" id="KW-1003">Cell membrane</keyword>
<evidence type="ECO:0000256" key="3">
    <source>
        <dbReference type="ARBA" id="ARBA00022670"/>
    </source>
</evidence>
<keyword evidence="7 9" id="KW-1133">Transmembrane helix</keyword>
<reference evidence="12" key="1">
    <citation type="submission" date="2023-03" db="EMBL/GenBank/DDBJ databases">
        <title>Actinoallomurus iriomotensis NBRC 103684.</title>
        <authorList>
            <person name="Ichikawa N."/>
            <person name="Sato H."/>
            <person name="Tonouchi N."/>
        </authorList>
    </citation>
    <scope>NUCLEOTIDE SEQUENCE</scope>
    <source>
        <strain evidence="12">NBRC 103684</strain>
    </source>
</reference>
<keyword evidence="8 9" id="KW-0472">Membrane</keyword>
<evidence type="ECO:0000313" key="12">
    <source>
        <dbReference type="EMBL" id="GLY82692.1"/>
    </source>
</evidence>
<dbReference type="GO" id="GO:0006508">
    <property type="term" value="P:proteolysis"/>
    <property type="evidence" value="ECO:0007669"/>
    <property type="project" value="UniProtKB-KW"/>
</dbReference>
<feature type="active site" evidence="9">
    <location>
        <position position="129"/>
    </location>
</feature>
<evidence type="ECO:0000313" key="13">
    <source>
        <dbReference type="Proteomes" id="UP001165074"/>
    </source>
</evidence>
<dbReference type="InterPro" id="IPR001872">
    <property type="entry name" value="Peptidase_A8"/>
</dbReference>
<dbReference type="GO" id="GO:0005886">
    <property type="term" value="C:plasma membrane"/>
    <property type="evidence" value="ECO:0007669"/>
    <property type="project" value="UniProtKB-SubCell"/>
</dbReference>
<evidence type="ECO:0000256" key="2">
    <source>
        <dbReference type="ARBA" id="ARBA00022475"/>
    </source>
</evidence>
<dbReference type="PANTHER" id="PTHR33695">
    <property type="entry name" value="LIPOPROTEIN SIGNAL PEPTIDASE"/>
    <property type="match status" value="1"/>
</dbReference>
<feature type="active site" evidence="9">
    <location>
        <position position="115"/>
    </location>
</feature>
<dbReference type="AlphaFoldDB" id="A0A9W6RYX4"/>
<feature type="compositionally biased region" description="Low complexity" evidence="11">
    <location>
        <begin position="171"/>
        <end position="185"/>
    </location>
</feature>
<dbReference type="EMBL" id="BSTK01000001">
    <property type="protein sequence ID" value="GLY82692.1"/>
    <property type="molecule type" value="Genomic_DNA"/>
</dbReference>
<proteinExistence type="inferred from homology"/>
<comment type="caution">
    <text evidence="12">The sequence shown here is derived from an EMBL/GenBank/DDBJ whole genome shotgun (WGS) entry which is preliminary data.</text>
</comment>
<comment type="catalytic activity">
    <reaction evidence="9">
        <text>Release of signal peptides from bacterial membrane prolipoproteins. Hydrolyzes -Xaa-Yaa-Zaa-|-(S,diacylglyceryl)Cys-, in which Xaa is hydrophobic (preferably Leu), and Yaa (Ala or Ser) and Zaa (Gly or Ala) have small, neutral side chains.</text>
        <dbReference type="EC" id="3.4.23.36"/>
    </reaction>
</comment>
<accession>A0A9W6RYX4</accession>
<comment type="similarity">
    <text evidence="1 9 10">Belongs to the peptidase A8 family.</text>
</comment>
<dbReference type="HAMAP" id="MF_00161">
    <property type="entry name" value="LspA"/>
    <property type="match status" value="1"/>
</dbReference>
<dbReference type="GO" id="GO:0004190">
    <property type="term" value="F:aspartic-type endopeptidase activity"/>
    <property type="evidence" value="ECO:0007669"/>
    <property type="project" value="UniProtKB-UniRule"/>
</dbReference>
<evidence type="ECO:0000256" key="5">
    <source>
        <dbReference type="ARBA" id="ARBA00022750"/>
    </source>
</evidence>
<feature type="transmembrane region" description="Helical" evidence="9">
    <location>
        <begin position="81"/>
        <end position="99"/>
    </location>
</feature>
<feature type="region of interest" description="Disordered" evidence="11">
    <location>
        <begin position="151"/>
        <end position="209"/>
    </location>
</feature>
<protein>
    <recommendedName>
        <fullName evidence="9">Lipoprotein signal peptidase</fullName>
        <ecNumber evidence="9">3.4.23.36</ecNumber>
    </recommendedName>
    <alternativeName>
        <fullName evidence="9">Prolipoprotein signal peptidase</fullName>
    </alternativeName>
    <alternativeName>
        <fullName evidence="9">Signal peptidase II</fullName>
        <shortName evidence="9">SPase II</shortName>
    </alternativeName>
</protein>
<sequence>MLVAIAIAAFALDVISKAIVVATLPDRPQPVELLGGLLTLRVIRNSGAAFNIGTGMTLVFTVIAAGVVVAILRYARRLRSLPWAVTLGLLLGGALGNLADRLFRSPGVFRGHVVDWIELPHWPVFNLADASIVCGGVLAVLLASRGLQVDGTVQRDDKPDKPEKPEKPEQSEAGAPGEAAEPETPAADRPEASVAGDDQSGGPRPDAEH</sequence>
<comment type="pathway">
    <text evidence="9">Protein modification; lipoprotein biosynthesis (signal peptide cleavage).</text>
</comment>
<feature type="compositionally biased region" description="Basic and acidic residues" evidence="11">
    <location>
        <begin position="153"/>
        <end position="170"/>
    </location>
</feature>
<keyword evidence="6 9" id="KW-0378">Hydrolase</keyword>
<comment type="caution">
    <text evidence="9">Lacks conserved residue(s) required for the propagation of feature annotation.</text>
</comment>